<dbReference type="AlphaFoldDB" id="A0A1W1CEG9"/>
<keyword evidence="1" id="KW-0472">Membrane</keyword>
<keyword evidence="1" id="KW-0812">Transmembrane</keyword>
<proteinExistence type="predicted"/>
<dbReference type="EMBL" id="FPHC01000070">
    <property type="protein sequence ID" value="SFV64260.1"/>
    <property type="molecule type" value="Genomic_DNA"/>
</dbReference>
<evidence type="ECO:0000256" key="1">
    <source>
        <dbReference type="SAM" id="Phobius"/>
    </source>
</evidence>
<evidence type="ECO:0000313" key="2">
    <source>
        <dbReference type="EMBL" id="SFV64260.1"/>
    </source>
</evidence>
<accession>A0A1W1CEG9</accession>
<protein>
    <submittedName>
        <fullName evidence="2">Uncharacterized protein</fullName>
    </submittedName>
</protein>
<gene>
    <name evidence="2" type="ORF">MNB_SV-6-1507</name>
</gene>
<reference evidence="2" key="1">
    <citation type="submission" date="2016-10" db="EMBL/GenBank/DDBJ databases">
        <authorList>
            <person name="de Groot N.N."/>
        </authorList>
    </citation>
    <scope>NUCLEOTIDE SEQUENCE</scope>
</reference>
<feature type="transmembrane region" description="Helical" evidence="1">
    <location>
        <begin position="12"/>
        <end position="34"/>
    </location>
</feature>
<sequence>MFDLTQPVPNEVIVGSIVIIFALVGVGLGVVAWFKRKRYMSDL</sequence>
<organism evidence="2">
    <name type="scientific">hydrothermal vent metagenome</name>
    <dbReference type="NCBI Taxonomy" id="652676"/>
    <lineage>
        <taxon>unclassified sequences</taxon>
        <taxon>metagenomes</taxon>
        <taxon>ecological metagenomes</taxon>
    </lineage>
</organism>
<keyword evidence="1" id="KW-1133">Transmembrane helix</keyword>
<name>A0A1W1CEG9_9ZZZZ</name>